<reference evidence="2" key="1">
    <citation type="submission" date="2021-10" db="EMBL/GenBank/DDBJ databases">
        <title>Tropical sea cucumber genome reveals ecological adaptation and Cuvierian tubules defense mechanism.</title>
        <authorList>
            <person name="Chen T."/>
        </authorList>
    </citation>
    <scope>NUCLEOTIDE SEQUENCE</scope>
    <source>
        <strain evidence="2">Nanhai2018</strain>
        <tissue evidence="2">Muscle</tissue>
    </source>
</reference>
<proteinExistence type="predicted"/>
<dbReference type="Proteomes" id="UP001152320">
    <property type="component" value="Chromosome 9"/>
</dbReference>
<feature type="compositionally biased region" description="Acidic residues" evidence="1">
    <location>
        <begin position="29"/>
        <end position="41"/>
    </location>
</feature>
<sequence>MGNDHTPGDDSSSSDLLGSGDMDRWDSSDSSDTDSDGDSDADSVNSHRNLRTETTCAEDGSGLEGMGDKSDGAVTLNTTGLPSFDADKTARLV</sequence>
<feature type="compositionally biased region" description="Low complexity" evidence="1">
    <location>
        <begin position="9"/>
        <end position="20"/>
    </location>
</feature>
<organism evidence="2 3">
    <name type="scientific">Holothuria leucospilota</name>
    <name type="common">Black long sea cucumber</name>
    <name type="synonym">Mertensiothuria leucospilota</name>
    <dbReference type="NCBI Taxonomy" id="206669"/>
    <lineage>
        <taxon>Eukaryota</taxon>
        <taxon>Metazoa</taxon>
        <taxon>Echinodermata</taxon>
        <taxon>Eleutherozoa</taxon>
        <taxon>Echinozoa</taxon>
        <taxon>Holothuroidea</taxon>
        <taxon>Aspidochirotacea</taxon>
        <taxon>Aspidochirotida</taxon>
        <taxon>Holothuriidae</taxon>
        <taxon>Holothuria</taxon>
    </lineage>
</organism>
<gene>
    <name evidence="2" type="ORF">HOLleu_20032</name>
</gene>
<evidence type="ECO:0000313" key="3">
    <source>
        <dbReference type="Proteomes" id="UP001152320"/>
    </source>
</evidence>
<accession>A0A9Q1H5E7</accession>
<dbReference type="AlphaFoldDB" id="A0A9Q1H5E7"/>
<feature type="region of interest" description="Disordered" evidence="1">
    <location>
        <begin position="1"/>
        <end position="93"/>
    </location>
</feature>
<dbReference type="EMBL" id="JAIZAY010000009">
    <property type="protein sequence ID" value="KAJ8036147.1"/>
    <property type="molecule type" value="Genomic_DNA"/>
</dbReference>
<protein>
    <submittedName>
        <fullName evidence="2">Uncharacterized protein</fullName>
    </submittedName>
</protein>
<keyword evidence="3" id="KW-1185">Reference proteome</keyword>
<comment type="caution">
    <text evidence="2">The sequence shown here is derived from an EMBL/GenBank/DDBJ whole genome shotgun (WGS) entry which is preliminary data.</text>
</comment>
<evidence type="ECO:0000256" key="1">
    <source>
        <dbReference type="SAM" id="MobiDB-lite"/>
    </source>
</evidence>
<evidence type="ECO:0000313" key="2">
    <source>
        <dbReference type="EMBL" id="KAJ8036147.1"/>
    </source>
</evidence>
<name>A0A9Q1H5E7_HOLLE</name>